<keyword evidence="1 5" id="KW-0963">Cytoplasm</keyword>
<dbReference type="InterPro" id="IPR011033">
    <property type="entry name" value="PRC_barrel-like_sf"/>
</dbReference>
<dbReference type="HAMAP" id="MF_00014">
    <property type="entry name" value="Ribosome_mat_RimM"/>
    <property type="match status" value="1"/>
</dbReference>
<keyword evidence="3 5" id="KW-0698">rRNA processing</keyword>
<dbReference type="AlphaFoldDB" id="A0A328EQ96"/>
<keyword evidence="2 5" id="KW-0690">Ribosome biogenesis</keyword>
<accession>A0A328EQ96</accession>
<organism evidence="8 11">
    <name type="scientific">Dehalococcoides mccartyi</name>
    <dbReference type="NCBI Taxonomy" id="61435"/>
    <lineage>
        <taxon>Bacteria</taxon>
        <taxon>Bacillati</taxon>
        <taxon>Chloroflexota</taxon>
        <taxon>Dehalococcoidia</taxon>
        <taxon>Dehalococcoidales</taxon>
        <taxon>Dehalococcoidaceae</taxon>
        <taxon>Dehalococcoides</taxon>
    </lineage>
</organism>
<dbReference type="Proteomes" id="UP000249146">
    <property type="component" value="Unassembled WGS sequence"/>
</dbReference>
<dbReference type="PANTHER" id="PTHR33692">
    <property type="entry name" value="RIBOSOME MATURATION FACTOR RIMM"/>
    <property type="match status" value="1"/>
</dbReference>
<dbReference type="InterPro" id="IPR009000">
    <property type="entry name" value="Transl_B-barrel_sf"/>
</dbReference>
<feature type="domain" description="Ribosome maturation factor RimM PRC barrel" evidence="7">
    <location>
        <begin position="101"/>
        <end position="165"/>
    </location>
</feature>
<evidence type="ECO:0000256" key="3">
    <source>
        <dbReference type="ARBA" id="ARBA00022552"/>
    </source>
</evidence>
<gene>
    <name evidence="5" type="primary">rimM</name>
    <name evidence="9" type="ORF">C1G86_0529</name>
    <name evidence="8" type="ORF">C1G87_0536</name>
</gene>
<comment type="caution">
    <text evidence="8">The sequence shown here is derived from an EMBL/GenBank/DDBJ whole genome shotgun (WGS) entry which is preliminary data.</text>
</comment>
<name>A0A328EQ96_9CHLR</name>
<proteinExistence type="inferred from homology"/>
<dbReference type="Gene3D" id="2.30.30.240">
    <property type="entry name" value="PRC-barrel domain"/>
    <property type="match status" value="1"/>
</dbReference>
<dbReference type="InterPro" id="IPR011961">
    <property type="entry name" value="RimM"/>
</dbReference>
<dbReference type="InterPro" id="IPR036976">
    <property type="entry name" value="RimM_N_sf"/>
</dbReference>
<sequence>MKEMTQEEYILIGKVLGVWGISGGLKIGVLTDFPERFDAGNELLVGRKLYTISQTNWQKAQVIVHLSGIDDIDTALELKDALVEIPASALKELPEGVYYDFQLIGLEVVDLSGVKIGQIKEILHMPSNDIYVSSYGVKEALIPAIKDVVKEINLKTGKIIIDPIPGLLD</sequence>
<dbReference type="GO" id="GO:0006364">
    <property type="term" value="P:rRNA processing"/>
    <property type="evidence" value="ECO:0007669"/>
    <property type="project" value="UniProtKB-UniRule"/>
</dbReference>
<dbReference type="Gene3D" id="2.40.30.60">
    <property type="entry name" value="RimM"/>
    <property type="match status" value="1"/>
</dbReference>
<evidence type="ECO:0000256" key="5">
    <source>
        <dbReference type="HAMAP-Rule" id="MF_00014"/>
    </source>
</evidence>
<comment type="subcellular location">
    <subcellularLocation>
        <location evidence="5">Cytoplasm</location>
    </subcellularLocation>
</comment>
<dbReference type="NCBIfam" id="TIGR02273">
    <property type="entry name" value="16S_RimM"/>
    <property type="match status" value="1"/>
</dbReference>
<dbReference type="Pfam" id="PF01782">
    <property type="entry name" value="RimM"/>
    <property type="match status" value="1"/>
</dbReference>
<evidence type="ECO:0000313" key="9">
    <source>
        <dbReference type="EMBL" id="RAL70858.1"/>
    </source>
</evidence>
<evidence type="ECO:0000256" key="2">
    <source>
        <dbReference type="ARBA" id="ARBA00022517"/>
    </source>
</evidence>
<comment type="function">
    <text evidence="5">An accessory protein needed during the final step in the assembly of 30S ribosomal subunit, possibly for assembly of the head region. Essential for efficient processing of 16S rRNA. May be needed both before and after RbfA during the maturation of 16S rRNA. It has affinity for free ribosomal 30S subunits but not for 70S ribosomes.</text>
</comment>
<dbReference type="EMBL" id="QGLD01000008">
    <property type="protein sequence ID" value="RAL70858.1"/>
    <property type="molecule type" value="Genomic_DNA"/>
</dbReference>
<evidence type="ECO:0000259" key="6">
    <source>
        <dbReference type="Pfam" id="PF01782"/>
    </source>
</evidence>
<dbReference type="GO" id="GO:0005840">
    <property type="term" value="C:ribosome"/>
    <property type="evidence" value="ECO:0007669"/>
    <property type="project" value="InterPro"/>
</dbReference>
<dbReference type="InterPro" id="IPR002676">
    <property type="entry name" value="RimM_N"/>
</dbReference>
<feature type="domain" description="RimM N-terminal" evidence="6">
    <location>
        <begin position="12"/>
        <end position="88"/>
    </location>
</feature>
<protein>
    <recommendedName>
        <fullName evidence="5">Ribosome maturation factor RimM</fullName>
    </recommendedName>
</protein>
<evidence type="ECO:0000313" key="8">
    <source>
        <dbReference type="EMBL" id="RAL69539.1"/>
    </source>
</evidence>
<dbReference type="SUPFAM" id="SSF50447">
    <property type="entry name" value="Translation proteins"/>
    <property type="match status" value="1"/>
</dbReference>
<dbReference type="EMBL" id="QGLC01000009">
    <property type="protein sequence ID" value="RAL69539.1"/>
    <property type="molecule type" value="Genomic_DNA"/>
</dbReference>
<evidence type="ECO:0000256" key="4">
    <source>
        <dbReference type="ARBA" id="ARBA00023186"/>
    </source>
</evidence>
<evidence type="ECO:0000259" key="7">
    <source>
        <dbReference type="Pfam" id="PF24986"/>
    </source>
</evidence>
<dbReference type="Pfam" id="PF24986">
    <property type="entry name" value="PRC_RimM"/>
    <property type="match status" value="1"/>
</dbReference>
<comment type="subunit">
    <text evidence="5">Binds ribosomal protein uS19.</text>
</comment>
<dbReference type="PANTHER" id="PTHR33692:SF1">
    <property type="entry name" value="RIBOSOME MATURATION FACTOR RIMM"/>
    <property type="match status" value="1"/>
</dbReference>
<keyword evidence="4 5" id="KW-0143">Chaperone</keyword>
<dbReference type="Proteomes" id="UP000248786">
    <property type="component" value="Unassembled WGS sequence"/>
</dbReference>
<dbReference type="GO" id="GO:0042274">
    <property type="term" value="P:ribosomal small subunit biogenesis"/>
    <property type="evidence" value="ECO:0007669"/>
    <property type="project" value="UniProtKB-UniRule"/>
</dbReference>
<dbReference type="InterPro" id="IPR056792">
    <property type="entry name" value="PRC_RimM"/>
</dbReference>
<evidence type="ECO:0000256" key="1">
    <source>
        <dbReference type="ARBA" id="ARBA00022490"/>
    </source>
</evidence>
<evidence type="ECO:0000313" key="10">
    <source>
        <dbReference type="Proteomes" id="UP000248786"/>
    </source>
</evidence>
<dbReference type="GO" id="GO:0043022">
    <property type="term" value="F:ribosome binding"/>
    <property type="evidence" value="ECO:0007669"/>
    <property type="project" value="InterPro"/>
</dbReference>
<dbReference type="SUPFAM" id="SSF50346">
    <property type="entry name" value="PRC-barrel domain"/>
    <property type="match status" value="1"/>
</dbReference>
<comment type="domain">
    <text evidence="5">The PRC barrel domain binds ribosomal protein uS19.</text>
</comment>
<dbReference type="GO" id="GO:0005737">
    <property type="term" value="C:cytoplasm"/>
    <property type="evidence" value="ECO:0007669"/>
    <property type="project" value="UniProtKB-SubCell"/>
</dbReference>
<evidence type="ECO:0000313" key="11">
    <source>
        <dbReference type="Proteomes" id="UP000249146"/>
    </source>
</evidence>
<reference evidence="10 11" key="1">
    <citation type="submission" date="2018-05" db="EMBL/GenBank/DDBJ databases">
        <title>Draft genome sequences of Dehalococcoides mccartyi strains RC and KS.</title>
        <authorList>
            <person name="Higgins S.A."/>
            <person name="Padilla-Crespo E."/>
            <person name="Loeffler F.E."/>
        </authorList>
    </citation>
    <scope>NUCLEOTIDE SEQUENCE [LARGE SCALE GENOMIC DNA]</scope>
    <source>
        <strain evidence="9 10">KS</strain>
        <strain evidence="8 11">RC</strain>
    </source>
</reference>
<comment type="similarity">
    <text evidence="5">Belongs to the RimM family.</text>
</comment>